<dbReference type="SUPFAM" id="SSF56425">
    <property type="entry name" value="Succinate dehydrogenase/fumarate reductase flavoprotein, catalytic domain"/>
    <property type="match status" value="1"/>
</dbReference>
<dbReference type="PATRIC" id="fig|1280949.3.peg.2059"/>
<evidence type="ECO:0000256" key="5">
    <source>
        <dbReference type="RuleBase" id="RU366062"/>
    </source>
</evidence>
<evidence type="ECO:0000256" key="3">
    <source>
        <dbReference type="ARBA" id="ARBA00022827"/>
    </source>
</evidence>
<dbReference type="EMBL" id="ARYH01000001">
    <property type="protein sequence ID" value="KCZ86023.1"/>
    <property type="molecule type" value="Genomic_DNA"/>
</dbReference>
<dbReference type="GO" id="GO:0010181">
    <property type="term" value="F:FMN binding"/>
    <property type="evidence" value="ECO:0007669"/>
    <property type="project" value="InterPro"/>
</dbReference>
<evidence type="ECO:0000313" key="7">
    <source>
        <dbReference type="EMBL" id="KCZ86023.1"/>
    </source>
</evidence>
<dbReference type="SUPFAM" id="SSF51905">
    <property type="entry name" value="FAD/NAD(P)-binding domain"/>
    <property type="match status" value="1"/>
</dbReference>
<sequence length="460" mass="49178">MVMARESEIVVVGGGAAGFCAALRAVEHGFSVIVLEKTDEIGGSSAKSGGCLAFAGTDIQKANNIDDGPELLERDLIEVGKGANDPDLVRAYVDAQHDTYEWLKSAGVTFSPVVEAASGQSAKRAHNVDPADMVRVLRNRAVETGKCEVVFNTRAGRLVVDDTTGRVAGVVTDDGLEYLASRAVLLASGGFAWDAGLLKTFSPAYEHALIVSGKGNEGDGLRMAWKLGADLRDMAYIKGTFGKHPFDETNDHSLQAVYKGAIAVNEKGNRFVDESISYKLLGDAVMAQSNHVSYQILDQAIFDTGDNRVRIMDFERRLEEGLFYVADSLEGLAAQLEIDPSVLKATIDRYNSDVAAGQDKAFGRSNLVHHHGALRPIETPPFYAYPSTAVVFGTYCGLRIDPSTRVIDVFGEPIPGLYAVGEVTGGFHGAAYMTGSALGKAVVFGRIFADRLTADEGSRA</sequence>
<dbReference type="eggNOG" id="COG1053">
    <property type="taxonomic scope" value="Bacteria"/>
</dbReference>
<dbReference type="PANTHER" id="PTHR43400">
    <property type="entry name" value="FUMARATE REDUCTASE"/>
    <property type="match status" value="1"/>
</dbReference>
<dbReference type="InterPro" id="IPR010960">
    <property type="entry name" value="Flavocytochrome_c"/>
</dbReference>
<dbReference type="GO" id="GO:0008202">
    <property type="term" value="P:steroid metabolic process"/>
    <property type="evidence" value="ECO:0007669"/>
    <property type="project" value="UniProtKB-ARBA"/>
</dbReference>
<gene>
    <name evidence="7" type="ORF">HAD_10060</name>
</gene>
<proteinExistence type="inferred from homology"/>
<dbReference type="STRING" id="1280949.HAD_10060"/>
<dbReference type="PANTHER" id="PTHR43400:SF10">
    <property type="entry name" value="3-OXOSTEROID 1-DEHYDROGENASE"/>
    <property type="match status" value="1"/>
</dbReference>
<keyword evidence="2 5" id="KW-0285">Flavoprotein</keyword>
<evidence type="ECO:0000259" key="6">
    <source>
        <dbReference type="Pfam" id="PF00890"/>
    </source>
</evidence>
<dbReference type="InterPro" id="IPR036188">
    <property type="entry name" value="FAD/NAD-bd_sf"/>
</dbReference>
<keyword evidence="3 5" id="KW-0274">FAD</keyword>
<feature type="domain" description="FAD-dependent oxidoreductase 2 FAD-binding" evidence="6">
    <location>
        <begin position="9"/>
        <end position="437"/>
    </location>
</feature>
<dbReference type="InterPro" id="IPR027477">
    <property type="entry name" value="Succ_DH/fumarate_Rdtase_cat_sf"/>
</dbReference>
<protein>
    <submittedName>
        <fullName evidence="7">Reductase flavoprotein subunit</fullName>
    </submittedName>
</protein>
<keyword evidence="8" id="KW-1185">Reference proteome</keyword>
<dbReference type="InterPro" id="IPR050315">
    <property type="entry name" value="FAD-oxidoreductase_2"/>
</dbReference>
<dbReference type="AlphaFoldDB" id="A0A069E7D0"/>
<dbReference type="Gene3D" id="3.50.50.60">
    <property type="entry name" value="FAD/NAD(P)-binding domain"/>
    <property type="match status" value="1"/>
</dbReference>
<comment type="caution">
    <text evidence="7">The sequence shown here is derived from an EMBL/GenBank/DDBJ whole genome shotgun (WGS) entry which is preliminary data.</text>
</comment>
<comment type="cofactor">
    <cofactor evidence="1">
        <name>FAD</name>
        <dbReference type="ChEBI" id="CHEBI:57692"/>
    </cofactor>
</comment>
<reference evidence="7 8" key="1">
    <citation type="journal article" date="2014" name="Antonie Van Leeuwenhoek">
        <title>Hyphomonas beringensis sp. nov. and Hyphomonas chukchiensis sp. nov., isolated from surface seawater of the Bering Sea and Chukchi Sea.</title>
        <authorList>
            <person name="Li C."/>
            <person name="Lai Q."/>
            <person name="Li G."/>
            <person name="Dong C."/>
            <person name="Wang J."/>
            <person name="Liao Y."/>
            <person name="Shao Z."/>
        </authorList>
    </citation>
    <scope>NUCLEOTIDE SEQUENCE [LARGE SCALE GENOMIC DNA]</scope>
    <source>
        <strain evidence="7 8">MHS-3</strain>
    </source>
</reference>
<dbReference type="NCBIfam" id="TIGR01813">
    <property type="entry name" value="flavo_cyto_c"/>
    <property type="match status" value="1"/>
</dbReference>
<dbReference type="InterPro" id="IPR003953">
    <property type="entry name" value="FAD-dep_OxRdtase_2_FAD-bd"/>
</dbReference>
<dbReference type="Proteomes" id="UP000027446">
    <property type="component" value="Unassembled WGS sequence"/>
</dbReference>
<keyword evidence="4 5" id="KW-0560">Oxidoreductase</keyword>
<dbReference type="Pfam" id="PF00890">
    <property type="entry name" value="FAD_binding_2"/>
    <property type="match status" value="1"/>
</dbReference>
<dbReference type="GO" id="GO:0016491">
    <property type="term" value="F:oxidoreductase activity"/>
    <property type="evidence" value="ECO:0007669"/>
    <property type="project" value="UniProtKB-KW"/>
</dbReference>
<evidence type="ECO:0000256" key="2">
    <source>
        <dbReference type="ARBA" id="ARBA00022630"/>
    </source>
</evidence>
<dbReference type="PRINTS" id="PR00469">
    <property type="entry name" value="PNDRDTASEII"/>
</dbReference>
<organism evidence="7 8">
    <name type="scientific">Hyphomonas adhaerens MHS-3</name>
    <dbReference type="NCBI Taxonomy" id="1280949"/>
    <lineage>
        <taxon>Bacteria</taxon>
        <taxon>Pseudomonadati</taxon>
        <taxon>Pseudomonadota</taxon>
        <taxon>Alphaproteobacteria</taxon>
        <taxon>Hyphomonadales</taxon>
        <taxon>Hyphomonadaceae</taxon>
        <taxon>Hyphomonas</taxon>
    </lineage>
</organism>
<comment type="similarity">
    <text evidence="5">Belongs to the FAD-dependent oxidoreductase 2 family. FRD/SDH subfamily.</text>
</comment>
<evidence type="ECO:0000256" key="4">
    <source>
        <dbReference type="ARBA" id="ARBA00023002"/>
    </source>
</evidence>
<name>A0A069E7D0_9PROT</name>
<evidence type="ECO:0000256" key="1">
    <source>
        <dbReference type="ARBA" id="ARBA00001974"/>
    </source>
</evidence>
<evidence type="ECO:0000313" key="8">
    <source>
        <dbReference type="Proteomes" id="UP000027446"/>
    </source>
</evidence>
<dbReference type="Gene3D" id="3.90.700.10">
    <property type="entry name" value="Succinate dehydrogenase/fumarate reductase flavoprotein, catalytic domain"/>
    <property type="match status" value="1"/>
</dbReference>
<accession>A0A069E7D0</accession>
<dbReference type="PRINTS" id="PR00368">
    <property type="entry name" value="FADPNR"/>
</dbReference>